<dbReference type="RefSeq" id="WP_199026485.1">
    <property type="nucleotide sequence ID" value="NZ_JAELVR010000016.1"/>
</dbReference>
<dbReference type="InterPro" id="IPR011928">
    <property type="entry name" value="Phage_phiJL001_Gp84"/>
</dbReference>
<dbReference type="AlphaFoldDB" id="A0A8J7LTW0"/>
<keyword evidence="3" id="KW-1185">Reference proteome</keyword>
<reference evidence="2" key="1">
    <citation type="submission" date="2020-12" db="EMBL/GenBank/DDBJ databases">
        <title>Sedimentitalea sp. nov., isolated from sand in Incheon.</title>
        <authorList>
            <person name="Kim W."/>
        </authorList>
    </citation>
    <scope>NUCLEOTIDE SEQUENCE</scope>
    <source>
        <strain evidence="2">CAU 1593</strain>
    </source>
</reference>
<dbReference type="EMBL" id="JAELVR010000016">
    <property type="protein sequence ID" value="MBJ6373614.1"/>
    <property type="molecule type" value="Genomic_DNA"/>
</dbReference>
<comment type="caution">
    <text evidence="2">The sequence shown here is derived from an EMBL/GenBank/DDBJ whole genome shotgun (WGS) entry which is preliminary data.</text>
</comment>
<evidence type="ECO:0000259" key="1">
    <source>
        <dbReference type="Pfam" id="PF09356"/>
    </source>
</evidence>
<protein>
    <submittedName>
        <fullName evidence="2">DUF2163 domain-containing protein</fullName>
    </submittedName>
</protein>
<dbReference type="Pfam" id="PF09356">
    <property type="entry name" value="Phage_BR0599"/>
    <property type="match status" value="1"/>
</dbReference>
<evidence type="ECO:0000313" key="3">
    <source>
        <dbReference type="Proteomes" id="UP000619079"/>
    </source>
</evidence>
<name>A0A8J7LTW0_9RHOB</name>
<gene>
    <name evidence="2" type="ORF">JF290_19005</name>
</gene>
<dbReference type="Proteomes" id="UP000619079">
    <property type="component" value="Unassembled WGS sequence"/>
</dbReference>
<organism evidence="2 3">
    <name type="scientific">Sedimentitalea arenosa</name>
    <dbReference type="NCBI Taxonomy" id="2798803"/>
    <lineage>
        <taxon>Bacteria</taxon>
        <taxon>Pseudomonadati</taxon>
        <taxon>Pseudomonadota</taxon>
        <taxon>Alphaproteobacteria</taxon>
        <taxon>Rhodobacterales</taxon>
        <taxon>Paracoccaceae</taxon>
        <taxon>Sedimentitalea</taxon>
    </lineage>
</organism>
<dbReference type="NCBIfam" id="TIGR02218">
    <property type="entry name" value="phg_TIGR02218"/>
    <property type="match status" value="1"/>
</dbReference>
<dbReference type="InterPro" id="IPR018964">
    <property type="entry name" value="Phage_phiJL001_Gp84_C"/>
</dbReference>
<proteinExistence type="predicted"/>
<dbReference type="Pfam" id="PF09931">
    <property type="entry name" value="Phage_phiJL001_Gp84_N"/>
    <property type="match status" value="1"/>
</dbReference>
<sequence>MAGIDAEFTAHVETGVTTLCRCWSISRSDGTRFGFTDHDENLAFDGLVFKADTGLSALALQQSTGLSVDNTEAIGAVSDASIREDDIQAGRFDGAEVQAWMVNWADVSVRWLQFRGSIGEIRRGSGAFHAELRGLTEALNRPLGRIFQKPCTAVLGDRACGMDLGEQGFSQELEVETVDESRRFHWTDFDTFEPGWFARGRLLVLSGEAKGLWASIKRDTYEAPTRKIEVWEAIRQTVRPGDRVRLEPGCDKRFETCRFKFNNLINFQGFPDIPSEDWVMSVPRQNGTNSGGSLR</sequence>
<accession>A0A8J7LTW0</accession>
<feature type="domain" description="Bacteriophage phiJL001 Gp84 C-terminal" evidence="1">
    <location>
        <begin position="195"/>
        <end position="277"/>
    </location>
</feature>
<evidence type="ECO:0000313" key="2">
    <source>
        <dbReference type="EMBL" id="MBJ6373614.1"/>
    </source>
</evidence>